<evidence type="ECO:0000256" key="7">
    <source>
        <dbReference type="RuleBase" id="RU363032"/>
    </source>
</evidence>
<accession>A0AAU7XEB0</accession>
<dbReference type="Gene3D" id="1.10.3720.10">
    <property type="entry name" value="MetI-like"/>
    <property type="match status" value="1"/>
</dbReference>
<dbReference type="GO" id="GO:0055085">
    <property type="term" value="P:transmembrane transport"/>
    <property type="evidence" value="ECO:0007669"/>
    <property type="project" value="InterPro"/>
</dbReference>
<dbReference type="AlphaFoldDB" id="A0AAU7XEB0"/>
<evidence type="ECO:0000259" key="8">
    <source>
        <dbReference type="PROSITE" id="PS50928"/>
    </source>
</evidence>
<gene>
    <name evidence="9" type="ORF">ABS361_01635</name>
</gene>
<evidence type="ECO:0000256" key="1">
    <source>
        <dbReference type="ARBA" id="ARBA00004651"/>
    </source>
</evidence>
<feature type="transmembrane region" description="Helical" evidence="7">
    <location>
        <begin position="69"/>
        <end position="89"/>
    </location>
</feature>
<dbReference type="KEGG" id="mflg:ABS361_01635"/>
<evidence type="ECO:0000256" key="3">
    <source>
        <dbReference type="ARBA" id="ARBA00022475"/>
    </source>
</evidence>
<evidence type="ECO:0000256" key="6">
    <source>
        <dbReference type="ARBA" id="ARBA00023136"/>
    </source>
</evidence>
<comment type="subcellular location">
    <subcellularLocation>
        <location evidence="1 7">Cell membrane</location>
        <topology evidence="1 7">Multi-pass membrane protein</topology>
    </subcellularLocation>
</comment>
<reference evidence="9" key="1">
    <citation type="submission" date="2024-06" db="EMBL/GenBank/DDBJ databases">
        <title>Methylostella associata gen. nov., sp. nov., a novel Ancalomicrobiaceae-affiliated facultatively methylotrophic bacteria that feed on methanotrophs of the genus Methylococcus.</title>
        <authorList>
            <person name="Saltykova V."/>
            <person name="Danilova O.V."/>
            <person name="Oshkin I.Y."/>
            <person name="Belova S.E."/>
            <person name="Pimenov N.V."/>
            <person name="Dedysh S.N."/>
        </authorList>
    </citation>
    <scope>NUCLEOTIDE SEQUENCE</scope>
    <source>
        <strain evidence="9">S20</strain>
    </source>
</reference>
<keyword evidence="6 7" id="KW-0472">Membrane</keyword>
<dbReference type="PROSITE" id="PS50928">
    <property type="entry name" value="ABC_TM1"/>
    <property type="match status" value="1"/>
</dbReference>
<proteinExistence type="inferred from homology"/>
<keyword evidence="2 7" id="KW-0813">Transport</keyword>
<evidence type="ECO:0000256" key="2">
    <source>
        <dbReference type="ARBA" id="ARBA00022448"/>
    </source>
</evidence>
<evidence type="ECO:0000256" key="4">
    <source>
        <dbReference type="ARBA" id="ARBA00022692"/>
    </source>
</evidence>
<evidence type="ECO:0000313" key="9">
    <source>
        <dbReference type="EMBL" id="XBY45030.1"/>
    </source>
</evidence>
<name>A0AAU7XEB0_9HYPH</name>
<dbReference type="GO" id="GO:0005886">
    <property type="term" value="C:plasma membrane"/>
    <property type="evidence" value="ECO:0007669"/>
    <property type="project" value="UniProtKB-SubCell"/>
</dbReference>
<dbReference type="CDD" id="cd06261">
    <property type="entry name" value="TM_PBP2"/>
    <property type="match status" value="1"/>
</dbReference>
<dbReference type="InterPro" id="IPR000515">
    <property type="entry name" value="MetI-like"/>
</dbReference>
<dbReference type="EMBL" id="CP158568">
    <property type="protein sequence ID" value="XBY45030.1"/>
    <property type="molecule type" value="Genomic_DNA"/>
</dbReference>
<dbReference type="Pfam" id="PF00528">
    <property type="entry name" value="BPD_transp_1"/>
    <property type="match status" value="1"/>
</dbReference>
<dbReference type="RefSeq" id="WP_407050123.1">
    <property type="nucleotide sequence ID" value="NZ_CP158568.1"/>
</dbReference>
<feature type="transmembrane region" description="Helical" evidence="7">
    <location>
        <begin position="35"/>
        <end position="57"/>
    </location>
</feature>
<dbReference type="PANTHER" id="PTHR30151:SF38">
    <property type="entry name" value="ALIPHATIC SULFONATES TRANSPORT PERMEASE PROTEIN SSUC-RELATED"/>
    <property type="match status" value="1"/>
</dbReference>
<organism evidence="9">
    <name type="scientific">Methyloraptor flagellatus</name>
    <dbReference type="NCBI Taxonomy" id="3162530"/>
    <lineage>
        <taxon>Bacteria</taxon>
        <taxon>Pseudomonadati</taxon>
        <taxon>Pseudomonadota</taxon>
        <taxon>Alphaproteobacteria</taxon>
        <taxon>Hyphomicrobiales</taxon>
        <taxon>Ancalomicrobiaceae</taxon>
        <taxon>Methyloraptor</taxon>
    </lineage>
</organism>
<dbReference type="SUPFAM" id="SSF161098">
    <property type="entry name" value="MetI-like"/>
    <property type="match status" value="1"/>
</dbReference>
<dbReference type="PANTHER" id="PTHR30151">
    <property type="entry name" value="ALKANE SULFONATE ABC TRANSPORTER-RELATED, MEMBRANE SUBUNIT"/>
    <property type="match status" value="1"/>
</dbReference>
<keyword evidence="5 7" id="KW-1133">Transmembrane helix</keyword>
<sequence length="227" mass="24442">MATGRSTLPGPSAVARFIVAETASGDLLRNLGMTLARVVAAFVVAMAIGAAAGIAMGRFRAVDRVADTWLVVLLNTPALVITVLAYVWFGLTEAAAVGAVALNKIPTVAVTLREGARALDPKLDELAAVYRFSAWKTLRHVILPQLMPYFAAASRSGIALIWKIVLLVELLGRPNGVGFAIHLYFQMFDVTAILGYSVAFAAVMLAIEYALVQPLERHATRWRPRRA</sequence>
<comment type="similarity">
    <text evidence="7">Belongs to the binding-protein-dependent transport system permease family.</text>
</comment>
<keyword evidence="4 7" id="KW-0812">Transmembrane</keyword>
<keyword evidence="3" id="KW-1003">Cell membrane</keyword>
<protein>
    <submittedName>
        <fullName evidence="9">ABC transporter permease subunit</fullName>
    </submittedName>
</protein>
<evidence type="ECO:0000256" key="5">
    <source>
        <dbReference type="ARBA" id="ARBA00022989"/>
    </source>
</evidence>
<feature type="transmembrane region" description="Helical" evidence="7">
    <location>
        <begin position="183"/>
        <end position="207"/>
    </location>
</feature>
<dbReference type="InterPro" id="IPR035906">
    <property type="entry name" value="MetI-like_sf"/>
</dbReference>
<feature type="domain" description="ABC transmembrane type-1" evidence="8">
    <location>
        <begin position="31"/>
        <end position="211"/>
    </location>
</feature>